<evidence type="ECO:0000313" key="7">
    <source>
        <dbReference type="Proteomes" id="UP000014115"/>
    </source>
</evidence>
<keyword evidence="7" id="KW-1185">Reference proteome</keyword>
<dbReference type="GO" id="GO:0010181">
    <property type="term" value="F:FMN binding"/>
    <property type="evidence" value="ECO:0007669"/>
    <property type="project" value="InterPro"/>
</dbReference>
<dbReference type="SUPFAM" id="SSF52218">
    <property type="entry name" value="Flavoproteins"/>
    <property type="match status" value="1"/>
</dbReference>
<dbReference type="Pfam" id="PF00258">
    <property type="entry name" value="Flavodoxin_1"/>
    <property type="match status" value="1"/>
</dbReference>
<proteinExistence type="predicted"/>
<dbReference type="EMBL" id="AMRG01000009">
    <property type="protein sequence ID" value="EKE83349.1"/>
    <property type="molecule type" value="Genomic_DNA"/>
</dbReference>
<evidence type="ECO:0000256" key="2">
    <source>
        <dbReference type="ARBA" id="ARBA00022630"/>
    </source>
</evidence>
<dbReference type="AlphaFoldDB" id="K2KLE4"/>
<dbReference type="GO" id="GO:0050660">
    <property type="term" value="F:flavin adenine dinucleotide binding"/>
    <property type="evidence" value="ECO:0007669"/>
    <property type="project" value="TreeGrafter"/>
</dbReference>
<comment type="cofactor">
    <cofactor evidence="1">
        <name>FMN</name>
        <dbReference type="ChEBI" id="CHEBI:58210"/>
    </cofactor>
</comment>
<gene>
    <name evidence="6" type="ORF">A10D4_07997</name>
</gene>
<feature type="domain" description="Flavodoxin-like" evidence="5">
    <location>
        <begin position="4"/>
        <end position="142"/>
    </location>
</feature>
<evidence type="ECO:0000256" key="1">
    <source>
        <dbReference type="ARBA" id="ARBA00001917"/>
    </source>
</evidence>
<dbReference type="OrthoDB" id="359268at2"/>
<name>K2KLE4_9GAMM</name>
<keyword evidence="4" id="KW-0813">Transport</keyword>
<dbReference type="RefSeq" id="WP_008488831.1">
    <property type="nucleotide sequence ID" value="NZ_AMRG01000009.1"/>
</dbReference>
<evidence type="ECO:0000313" key="6">
    <source>
        <dbReference type="EMBL" id="EKE83349.1"/>
    </source>
</evidence>
<protein>
    <submittedName>
        <fullName evidence="6">Flavodoxin</fullName>
    </submittedName>
</protein>
<dbReference type="InterPro" id="IPR001094">
    <property type="entry name" value="Flavdoxin-like"/>
</dbReference>
<evidence type="ECO:0000256" key="3">
    <source>
        <dbReference type="ARBA" id="ARBA00022643"/>
    </source>
</evidence>
<keyword evidence="2" id="KW-0285">Flavoprotein</keyword>
<dbReference type="GO" id="GO:0016491">
    <property type="term" value="F:oxidoreductase activity"/>
    <property type="evidence" value="ECO:0007669"/>
    <property type="project" value="TreeGrafter"/>
</dbReference>
<dbReference type="PATRIC" id="fig|740709.3.peg.1620"/>
<dbReference type="PROSITE" id="PS50902">
    <property type="entry name" value="FLAVODOXIN_LIKE"/>
    <property type="match status" value="1"/>
</dbReference>
<keyword evidence="3" id="KW-0288">FMN</keyword>
<reference evidence="6 7" key="1">
    <citation type="journal article" date="2012" name="J. Bacteriol.">
        <title>Genome Sequence of Idiomarina xiamenensis Type Strain 10-D-4.</title>
        <authorList>
            <person name="Lai Q."/>
            <person name="Wang L."/>
            <person name="Wang W."/>
            <person name="Shao Z."/>
        </authorList>
    </citation>
    <scope>NUCLEOTIDE SEQUENCE [LARGE SCALE GENOMIC DNA]</scope>
    <source>
        <strain evidence="6 7">10-D-4</strain>
    </source>
</reference>
<organism evidence="6 7">
    <name type="scientific">Idiomarina xiamenensis 10-D-4</name>
    <dbReference type="NCBI Taxonomy" id="740709"/>
    <lineage>
        <taxon>Bacteria</taxon>
        <taxon>Pseudomonadati</taxon>
        <taxon>Pseudomonadota</taxon>
        <taxon>Gammaproteobacteria</taxon>
        <taxon>Alteromonadales</taxon>
        <taxon>Idiomarinaceae</taxon>
        <taxon>Idiomarina</taxon>
    </lineage>
</organism>
<comment type="caution">
    <text evidence="6">The sequence shown here is derived from an EMBL/GenBank/DDBJ whole genome shotgun (WGS) entry which is preliminary data.</text>
</comment>
<sequence length="152" mass="16795">MKTIDILVGTTSGNTEYLADQLQQLLDADGRQCRVHYEPDLVDLDNTGIWLICVASHGAGDYADSMLQFAEQLAACETRLDDLRYAVIAVGESCYDTYCAAGRDADQRLQQLGAKSLVSRLEIDMLEDDPEVKASHWLPQFSQAVAQLPEPD</sequence>
<dbReference type="PANTHER" id="PTHR19384:SF128">
    <property type="entry name" value="NADPH OXIDOREDUCTASE A"/>
    <property type="match status" value="1"/>
</dbReference>
<accession>K2KLE4</accession>
<dbReference type="Proteomes" id="UP000014115">
    <property type="component" value="Unassembled WGS sequence"/>
</dbReference>
<dbReference type="eggNOG" id="COG0369">
    <property type="taxonomic scope" value="Bacteria"/>
</dbReference>
<dbReference type="Gene3D" id="3.40.50.360">
    <property type="match status" value="1"/>
</dbReference>
<dbReference type="STRING" id="740709.A10D4_07997"/>
<dbReference type="InterPro" id="IPR008254">
    <property type="entry name" value="Flavodoxin/NO_synth"/>
</dbReference>
<dbReference type="PRINTS" id="PR00369">
    <property type="entry name" value="FLAVODOXIN"/>
</dbReference>
<evidence type="ECO:0000259" key="5">
    <source>
        <dbReference type="PROSITE" id="PS50902"/>
    </source>
</evidence>
<dbReference type="PANTHER" id="PTHR19384">
    <property type="entry name" value="NITRIC OXIDE SYNTHASE-RELATED"/>
    <property type="match status" value="1"/>
</dbReference>
<keyword evidence="4" id="KW-0249">Electron transport</keyword>
<dbReference type="InterPro" id="IPR029039">
    <property type="entry name" value="Flavoprotein-like_sf"/>
</dbReference>
<dbReference type="GO" id="GO:0005829">
    <property type="term" value="C:cytosol"/>
    <property type="evidence" value="ECO:0007669"/>
    <property type="project" value="TreeGrafter"/>
</dbReference>
<evidence type="ECO:0000256" key="4">
    <source>
        <dbReference type="ARBA" id="ARBA00022982"/>
    </source>
</evidence>